<evidence type="ECO:0000256" key="7">
    <source>
        <dbReference type="ARBA" id="ARBA00023273"/>
    </source>
</evidence>
<dbReference type="PANTHER" id="PTHR46819:SF1">
    <property type="entry name" value="EF-HAND CALCIUM-BINDING DOMAIN-CONTAINING PROTEIN 7"/>
    <property type="match status" value="1"/>
</dbReference>
<dbReference type="Pfam" id="PF13499">
    <property type="entry name" value="EF-hand_7"/>
    <property type="match status" value="1"/>
</dbReference>
<keyword evidence="7" id="KW-0966">Cell projection</keyword>
<organism evidence="11 12">
    <name type="scientific">Albula goreensis</name>
    <dbReference type="NCBI Taxonomy" id="1534307"/>
    <lineage>
        <taxon>Eukaryota</taxon>
        <taxon>Metazoa</taxon>
        <taxon>Chordata</taxon>
        <taxon>Craniata</taxon>
        <taxon>Vertebrata</taxon>
        <taxon>Euteleostomi</taxon>
        <taxon>Actinopterygii</taxon>
        <taxon>Neopterygii</taxon>
        <taxon>Teleostei</taxon>
        <taxon>Albuliformes</taxon>
        <taxon>Albulidae</taxon>
        <taxon>Albula</taxon>
    </lineage>
</organism>
<comment type="subcellular location">
    <subcellularLocation>
        <location evidence="1">Cell projection</location>
        <location evidence="1">Cilium membrane</location>
        <topology evidence="1">Peripheral membrane protein</topology>
        <orientation evidence="1">Cytoplasmic side</orientation>
    </subcellularLocation>
</comment>
<evidence type="ECO:0000256" key="9">
    <source>
        <dbReference type="SAM" id="MobiDB-lite"/>
    </source>
</evidence>
<dbReference type="EMBL" id="JAERUA010000013">
    <property type="protein sequence ID" value="KAI1892113.1"/>
    <property type="molecule type" value="Genomic_DNA"/>
</dbReference>
<dbReference type="InterPro" id="IPR052266">
    <property type="entry name" value="Miro-EF-hand_domain"/>
</dbReference>
<reference evidence="11" key="1">
    <citation type="submission" date="2021-01" db="EMBL/GenBank/DDBJ databases">
        <authorList>
            <person name="Zahm M."/>
            <person name="Roques C."/>
            <person name="Cabau C."/>
            <person name="Klopp C."/>
            <person name="Donnadieu C."/>
            <person name="Jouanno E."/>
            <person name="Lampietro C."/>
            <person name="Louis A."/>
            <person name="Herpin A."/>
            <person name="Echchiki A."/>
            <person name="Berthelot C."/>
            <person name="Parey E."/>
            <person name="Roest-Crollius H."/>
            <person name="Braasch I."/>
            <person name="Postlethwait J."/>
            <person name="Bobe J."/>
            <person name="Montfort J."/>
            <person name="Bouchez O."/>
            <person name="Begum T."/>
            <person name="Mejri S."/>
            <person name="Adams A."/>
            <person name="Chen W.-J."/>
            <person name="Guiguen Y."/>
        </authorList>
    </citation>
    <scope>NUCLEOTIDE SEQUENCE</scope>
    <source>
        <tissue evidence="11">Blood</tissue>
    </source>
</reference>
<dbReference type="GO" id="GO:0060170">
    <property type="term" value="C:ciliary membrane"/>
    <property type="evidence" value="ECO:0007669"/>
    <property type="project" value="UniProtKB-SubCell"/>
</dbReference>
<dbReference type="AlphaFoldDB" id="A0A8T3D3C2"/>
<evidence type="ECO:0000256" key="3">
    <source>
        <dbReference type="ARBA" id="ARBA00022723"/>
    </source>
</evidence>
<dbReference type="CDD" id="cd00051">
    <property type="entry name" value="EFh"/>
    <property type="match status" value="1"/>
</dbReference>
<dbReference type="GO" id="GO:1903569">
    <property type="term" value="P:positive regulation of protein localization to ciliary membrane"/>
    <property type="evidence" value="ECO:0007669"/>
    <property type="project" value="TreeGrafter"/>
</dbReference>
<feature type="domain" description="EF-hand" evidence="10">
    <location>
        <begin position="79"/>
        <end position="114"/>
    </location>
</feature>
<name>A0A8T3D3C2_9TELE</name>
<dbReference type="InterPro" id="IPR002048">
    <property type="entry name" value="EF_hand_dom"/>
</dbReference>
<evidence type="ECO:0000256" key="6">
    <source>
        <dbReference type="ARBA" id="ARBA00023136"/>
    </source>
</evidence>
<dbReference type="Gene3D" id="1.10.238.10">
    <property type="entry name" value="EF-hand"/>
    <property type="match status" value="1"/>
</dbReference>
<evidence type="ECO:0000256" key="8">
    <source>
        <dbReference type="ARBA" id="ARBA00069151"/>
    </source>
</evidence>
<keyword evidence="5" id="KW-0106">Calcium</keyword>
<evidence type="ECO:0000313" key="12">
    <source>
        <dbReference type="Proteomes" id="UP000829720"/>
    </source>
</evidence>
<feature type="compositionally biased region" description="Polar residues" evidence="9">
    <location>
        <begin position="210"/>
        <end position="223"/>
    </location>
</feature>
<dbReference type="FunFam" id="1.10.238.10:FF:000193">
    <property type="entry name" value="EF-hand calcium-binding domain-containing protein 7"/>
    <property type="match status" value="1"/>
</dbReference>
<dbReference type="InterPro" id="IPR011992">
    <property type="entry name" value="EF-hand-dom_pair"/>
</dbReference>
<dbReference type="GO" id="GO:0005509">
    <property type="term" value="F:calcium ion binding"/>
    <property type="evidence" value="ECO:0007669"/>
    <property type="project" value="InterPro"/>
</dbReference>
<evidence type="ECO:0000256" key="5">
    <source>
        <dbReference type="ARBA" id="ARBA00022837"/>
    </source>
</evidence>
<evidence type="ECO:0000259" key="10">
    <source>
        <dbReference type="PROSITE" id="PS50222"/>
    </source>
</evidence>
<protein>
    <recommendedName>
        <fullName evidence="8">EF-hand calcium-binding domain-containing protein 7</fullName>
    </recommendedName>
</protein>
<sequence>MQKSQCTEEETFYMNCRAAYLAVLKSSLVNITSKEQLCLVLQQAGRNPSQKTLKKYWTPRTTKLNFDDFCEILRKEKPTEENELMKAFRKLDINGHGYISHSDLYKVLTSRGEKMSPEEMNEIFSLSDWKMDEKLDYAKFCRLLVSTAEQCQTIAMEKLESDTKLKRQNFGNQAVITPKDPKSQAVPSVPEAPRTPSQMPHRGKVRTSLEPLSNRMSIETVNP</sequence>
<comment type="caution">
    <text evidence="11">The sequence shown here is derived from an EMBL/GenBank/DDBJ whole genome shotgun (WGS) entry which is preliminary data.</text>
</comment>
<evidence type="ECO:0000256" key="2">
    <source>
        <dbReference type="ARBA" id="ARBA00022475"/>
    </source>
</evidence>
<evidence type="ECO:0000256" key="1">
    <source>
        <dbReference type="ARBA" id="ARBA00004522"/>
    </source>
</evidence>
<proteinExistence type="predicted"/>
<keyword evidence="6" id="KW-0472">Membrane</keyword>
<keyword evidence="2" id="KW-1003">Cell membrane</keyword>
<dbReference type="GO" id="GO:0098797">
    <property type="term" value="C:plasma membrane protein complex"/>
    <property type="evidence" value="ECO:0007669"/>
    <property type="project" value="TreeGrafter"/>
</dbReference>
<evidence type="ECO:0000313" key="11">
    <source>
        <dbReference type="EMBL" id="KAI1892113.1"/>
    </source>
</evidence>
<accession>A0A8T3D3C2</accession>
<feature type="region of interest" description="Disordered" evidence="9">
    <location>
        <begin position="173"/>
        <end position="223"/>
    </location>
</feature>
<dbReference type="PROSITE" id="PS50222">
    <property type="entry name" value="EF_HAND_2"/>
    <property type="match status" value="1"/>
</dbReference>
<keyword evidence="12" id="KW-1185">Reference proteome</keyword>
<dbReference type="PANTHER" id="PTHR46819">
    <property type="entry name" value="EF-HAND CALCIUM-BINDING DOMAIN-CONTAINING PROTEIN 7"/>
    <property type="match status" value="1"/>
</dbReference>
<dbReference type="SUPFAM" id="SSF47473">
    <property type="entry name" value="EF-hand"/>
    <property type="match status" value="1"/>
</dbReference>
<keyword evidence="3" id="KW-0479">Metal-binding</keyword>
<gene>
    <name evidence="11" type="ORF">AGOR_G00150620</name>
</gene>
<keyword evidence="4" id="KW-0677">Repeat</keyword>
<evidence type="ECO:0000256" key="4">
    <source>
        <dbReference type="ARBA" id="ARBA00022737"/>
    </source>
</evidence>
<dbReference type="Proteomes" id="UP000829720">
    <property type="component" value="Unassembled WGS sequence"/>
</dbReference>
<dbReference type="OrthoDB" id="26525at2759"/>